<dbReference type="HAMAP" id="MF_00834">
    <property type="entry name" value="BioA"/>
    <property type="match status" value="1"/>
</dbReference>
<feature type="binding site" evidence="9">
    <location>
        <position position="52"/>
    </location>
    <ligand>
        <name>substrate</name>
    </ligand>
</feature>
<name>A0ABR6VYB2_9BACT</name>
<protein>
    <recommendedName>
        <fullName evidence="9">Adenosylmethionine-8-amino-7-oxononanoate aminotransferase</fullName>
        <ecNumber evidence="9">2.6.1.62</ecNumber>
    </recommendedName>
    <alternativeName>
        <fullName evidence="9">7,8-diamino-pelargonic acid aminotransferase</fullName>
        <shortName evidence="9">DAPA AT</shortName>
        <shortName evidence="9">DAPA aminotransferase</shortName>
    </alternativeName>
    <alternativeName>
        <fullName evidence="9">7,8-diaminononanoate synthase</fullName>
        <shortName evidence="9">DANS</shortName>
    </alternativeName>
    <alternativeName>
        <fullName evidence="9">Diaminopelargonic acid synthase</fullName>
    </alternativeName>
</protein>
<keyword evidence="9" id="KW-0963">Cytoplasm</keyword>
<dbReference type="InterPro" id="IPR005814">
    <property type="entry name" value="Aminotrans_3"/>
</dbReference>
<dbReference type="PANTHER" id="PTHR42684:SF3">
    <property type="entry name" value="ADENOSYLMETHIONINE-8-AMINO-7-OXONONANOATE AMINOTRANSFERASE"/>
    <property type="match status" value="1"/>
</dbReference>
<evidence type="ECO:0000256" key="8">
    <source>
        <dbReference type="ARBA" id="ARBA00048449"/>
    </source>
</evidence>
<dbReference type="PROSITE" id="PS00600">
    <property type="entry name" value="AA_TRANSFER_CLASS_3"/>
    <property type="match status" value="1"/>
</dbReference>
<feature type="binding site" evidence="9">
    <location>
        <position position="301"/>
    </location>
    <ligand>
        <name>substrate</name>
    </ligand>
</feature>
<evidence type="ECO:0000256" key="6">
    <source>
        <dbReference type="ARBA" id="ARBA00022756"/>
    </source>
</evidence>
<comment type="catalytic activity">
    <reaction evidence="8 9">
        <text>(8S)-8-amino-7-oxononanoate + S-adenosyl-L-methionine = S-adenosyl-4-methylsulfanyl-2-oxobutanoate + (7R,8S)-7,8-diammoniononanoate</text>
        <dbReference type="Rhea" id="RHEA:16861"/>
        <dbReference type="ChEBI" id="CHEBI:16490"/>
        <dbReference type="ChEBI" id="CHEBI:59789"/>
        <dbReference type="ChEBI" id="CHEBI:149468"/>
        <dbReference type="ChEBI" id="CHEBI:149469"/>
        <dbReference type="EC" id="2.6.1.62"/>
    </reaction>
</comment>
<dbReference type="GO" id="GO:0004015">
    <property type="term" value="F:adenosylmethionine-8-amino-7-oxononanoate transaminase activity"/>
    <property type="evidence" value="ECO:0007669"/>
    <property type="project" value="UniProtKB-EC"/>
</dbReference>
<evidence type="ECO:0000256" key="1">
    <source>
        <dbReference type="ARBA" id="ARBA00001933"/>
    </source>
</evidence>
<dbReference type="InterPro" id="IPR005815">
    <property type="entry name" value="BioA"/>
</dbReference>
<feature type="binding site" evidence="9">
    <location>
        <position position="144"/>
    </location>
    <ligand>
        <name>substrate</name>
    </ligand>
</feature>
<evidence type="ECO:0000256" key="2">
    <source>
        <dbReference type="ARBA" id="ARBA00005063"/>
    </source>
</evidence>
<dbReference type="EC" id="2.6.1.62" evidence="9"/>
<comment type="cofactor">
    <cofactor evidence="1 9">
        <name>pyridoxal 5'-phosphate</name>
        <dbReference type="ChEBI" id="CHEBI:597326"/>
    </cofactor>
</comment>
<dbReference type="NCBIfam" id="NF004624">
    <property type="entry name" value="PRK05964.1"/>
    <property type="match status" value="1"/>
</dbReference>
<feature type="modified residue" description="N6-(pyridoxal phosphate)lysine" evidence="9">
    <location>
        <position position="267"/>
    </location>
</feature>
<evidence type="ECO:0000256" key="3">
    <source>
        <dbReference type="ARBA" id="ARBA00022576"/>
    </source>
</evidence>
<evidence type="ECO:0000313" key="11">
    <source>
        <dbReference type="Proteomes" id="UP000659698"/>
    </source>
</evidence>
<proteinExistence type="inferred from homology"/>
<keyword evidence="3 9" id="KW-0032">Aminotransferase</keyword>
<comment type="similarity">
    <text evidence="9">Belongs to the class-III pyridoxal-phosphate-dependent aminotransferase family. BioA subfamily.</text>
</comment>
<dbReference type="CDD" id="cd00610">
    <property type="entry name" value="OAT_like"/>
    <property type="match status" value="1"/>
</dbReference>
<comment type="subunit">
    <text evidence="9">Homodimer.</text>
</comment>
<dbReference type="NCBIfam" id="TIGR00508">
    <property type="entry name" value="bioA"/>
    <property type="match status" value="1"/>
</dbReference>
<keyword evidence="11" id="KW-1185">Reference proteome</keyword>
<reference evidence="10 11" key="1">
    <citation type="journal article" date="2019" name="Int. J. Syst. Evol. Microbiol.">
        <title>Rufibacter sediminis sp. nov., isolated from freshwater lake sediment.</title>
        <authorList>
            <person name="Qu J.H."/>
            <person name="Zhang L.J."/>
            <person name="Fu Y.H."/>
            <person name="Li H.F."/>
        </authorList>
    </citation>
    <scope>NUCLEOTIDE SEQUENCE [LARGE SCALE GENOMIC DNA]</scope>
    <source>
        <strain evidence="10 11">H-1</strain>
    </source>
</reference>
<dbReference type="SUPFAM" id="SSF53383">
    <property type="entry name" value="PLP-dependent transferases"/>
    <property type="match status" value="1"/>
</dbReference>
<dbReference type="Gene3D" id="3.40.640.10">
    <property type="entry name" value="Type I PLP-dependent aspartate aminotransferase-like (Major domain)"/>
    <property type="match status" value="1"/>
</dbReference>
<comment type="caution">
    <text evidence="10">The sequence shown here is derived from an EMBL/GenBank/DDBJ whole genome shotgun (WGS) entry which is preliminary data.</text>
</comment>
<accession>A0ABR6VYB2</accession>
<keyword evidence="5 9" id="KW-0949">S-adenosyl-L-methionine</keyword>
<dbReference type="InterPro" id="IPR015422">
    <property type="entry name" value="PyrdxlP-dep_Trfase_small"/>
</dbReference>
<evidence type="ECO:0000256" key="5">
    <source>
        <dbReference type="ARBA" id="ARBA00022691"/>
    </source>
</evidence>
<keyword evidence="4 9" id="KW-0808">Transferase</keyword>
<dbReference type="PANTHER" id="PTHR42684">
    <property type="entry name" value="ADENOSYLMETHIONINE-8-AMINO-7-OXONONANOATE AMINOTRANSFERASE"/>
    <property type="match status" value="1"/>
</dbReference>
<keyword evidence="6 9" id="KW-0093">Biotin biosynthesis</keyword>
<sequence>MNNSLSARDQQVNWHPYTQMQTAPPPIGIMRGEGAVLYAEDGREYIDAVSSWWVNIHGHAHPHIAERVSQQLKTLEHVIFAGFTHAPAVELSERLLALLPQNQAKVFYTDNGSTAVEVALKMALQYWYNQGVPRTKIIAFEGSYHGDTFGAMSVSERSIFTRPFQQYLFDVEFLPVPVPGHEEQTIAQLEKLLQQDDMAAFIFEPLVLGTAGMVMYSPEVLDKLMALCRSKGVLVIADEVMTGFGRTGKRFACDHVSQQPDLMCFSKGITGGTMALGVTTASQAIYVSFLSDDKTKALFHGHSYTANPVACAAALASLDLVEKNAFLEDLERISTSHAAFAQSLSGKSGIKQIRQTGTILAIEFEVGHTTYFHSLRDQLYNLALENGVLLRPLGNIVYVLPPYCISAAQLERVYGVIEQMRLLVGQEFQA</sequence>
<dbReference type="Pfam" id="PF00202">
    <property type="entry name" value="Aminotran_3"/>
    <property type="match status" value="1"/>
</dbReference>
<comment type="pathway">
    <text evidence="2 9">Cofactor biosynthesis; biotin biosynthesis; 7,8-diaminononanoate from 8-amino-7-oxononanoate (SAM route): step 1/1.</text>
</comment>
<comment type="function">
    <text evidence="9">Catalyzes the transfer of the alpha-amino group from S-adenosyl-L-methionine (SAM) to 7-keto-8-aminopelargonic acid (KAPA) to form 7,8-diaminopelargonic acid (DAPA). It is the only aminotransferase known to utilize SAM as an amino donor.</text>
</comment>
<feature type="binding site" evidence="9">
    <location>
        <begin position="302"/>
        <end position="303"/>
    </location>
    <ligand>
        <name>pyridoxal 5'-phosphate</name>
        <dbReference type="ChEBI" id="CHEBI:597326"/>
    </ligand>
</feature>
<feature type="binding site" evidence="9">
    <location>
        <begin position="112"/>
        <end position="113"/>
    </location>
    <ligand>
        <name>pyridoxal 5'-phosphate</name>
        <dbReference type="ChEBI" id="CHEBI:597326"/>
    </ligand>
</feature>
<dbReference type="Proteomes" id="UP000659698">
    <property type="component" value="Unassembled WGS sequence"/>
</dbReference>
<feature type="binding site" evidence="9">
    <location>
        <position position="391"/>
    </location>
    <ligand>
        <name>substrate</name>
    </ligand>
</feature>
<keyword evidence="7 9" id="KW-0663">Pyridoxal phosphate</keyword>
<evidence type="ECO:0000256" key="4">
    <source>
        <dbReference type="ARBA" id="ARBA00022679"/>
    </source>
</evidence>
<evidence type="ECO:0000256" key="7">
    <source>
        <dbReference type="ARBA" id="ARBA00022898"/>
    </source>
</evidence>
<dbReference type="Gene3D" id="3.90.1150.10">
    <property type="entry name" value="Aspartate Aminotransferase, domain 1"/>
    <property type="match status" value="1"/>
</dbReference>
<dbReference type="InterPro" id="IPR015421">
    <property type="entry name" value="PyrdxlP-dep_Trfase_major"/>
</dbReference>
<feature type="binding site" evidence="9">
    <location>
        <position position="267"/>
    </location>
    <ligand>
        <name>substrate</name>
    </ligand>
</feature>
<dbReference type="EMBL" id="JACOAF010000058">
    <property type="protein sequence ID" value="MBC3542217.1"/>
    <property type="molecule type" value="Genomic_DNA"/>
</dbReference>
<feature type="binding site" evidence="9">
    <location>
        <position position="238"/>
    </location>
    <ligand>
        <name>pyridoxal 5'-phosphate</name>
        <dbReference type="ChEBI" id="CHEBI:597326"/>
    </ligand>
</feature>
<dbReference type="InterPro" id="IPR015424">
    <property type="entry name" value="PyrdxlP-dep_Trfase"/>
</dbReference>
<dbReference type="RefSeq" id="WP_186641925.1">
    <property type="nucleotide sequence ID" value="NZ_JACOAF010000058.1"/>
</dbReference>
<evidence type="ECO:0000313" key="10">
    <source>
        <dbReference type="EMBL" id="MBC3542217.1"/>
    </source>
</evidence>
<dbReference type="InterPro" id="IPR049704">
    <property type="entry name" value="Aminotrans_3_PPA_site"/>
</dbReference>
<evidence type="ECO:0000256" key="9">
    <source>
        <dbReference type="HAMAP-Rule" id="MF_00834"/>
    </source>
</evidence>
<organism evidence="10 11">
    <name type="scientific">Rufibacter sediminis</name>
    <dbReference type="NCBI Taxonomy" id="2762756"/>
    <lineage>
        <taxon>Bacteria</taxon>
        <taxon>Pseudomonadati</taxon>
        <taxon>Bacteroidota</taxon>
        <taxon>Cytophagia</taxon>
        <taxon>Cytophagales</taxon>
        <taxon>Hymenobacteraceae</taxon>
        <taxon>Rufibacter</taxon>
    </lineage>
</organism>
<comment type="subcellular location">
    <subcellularLocation>
        <location evidence="9">Cytoplasm</location>
    </subcellularLocation>
</comment>
<gene>
    <name evidence="9 10" type="primary">bioA</name>
    <name evidence="10" type="ORF">H7U12_21200</name>
</gene>
<feature type="site" description="Participates in the substrate recognition with KAPA and in a stacking interaction with the adenine ring of SAM" evidence="9">
    <location>
        <position position="17"/>
    </location>
</feature>